<sequence length="68" mass="7170">MLAHGATTSAMGARTRRPAPAETVTKNTPAIRTTLPTRMAFRLGFSASTACSADVNSWGLSPWSSMQS</sequence>
<protein>
    <submittedName>
        <fullName evidence="2">Uncharacterized protein</fullName>
    </submittedName>
</protein>
<dbReference type="Proteomes" id="UP000011682">
    <property type="component" value="Unassembled WGS sequence"/>
</dbReference>
<evidence type="ECO:0000313" key="2">
    <source>
        <dbReference type="EMBL" id="EPX64214.1"/>
    </source>
</evidence>
<keyword evidence="3" id="KW-1185">Reference proteome</keyword>
<feature type="compositionally biased region" description="Polar residues" evidence="1">
    <location>
        <begin position="1"/>
        <end position="10"/>
    </location>
</feature>
<name>S9QSF8_CYSF2</name>
<gene>
    <name evidence="2" type="ORF">D187_005348</name>
</gene>
<evidence type="ECO:0000256" key="1">
    <source>
        <dbReference type="SAM" id="MobiDB-lite"/>
    </source>
</evidence>
<accession>S9QSF8</accession>
<dbReference type="AlphaFoldDB" id="S9QSF8"/>
<reference evidence="2" key="1">
    <citation type="submission" date="2013-05" db="EMBL/GenBank/DDBJ databases">
        <title>Genome assembly of Cystobacter fuscus DSM 2262.</title>
        <authorList>
            <person name="Sharma G."/>
            <person name="Khatri I."/>
            <person name="Kaur C."/>
            <person name="Mayilraj S."/>
            <person name="Subramanian S."/>
        </authorList>
    </citation>
    <scope>NUCLEOTIDE SEQUENCE [LARGE SCALE GENOMIC DNA]</scope>
    <source>
        <strain evidence="2">DSM 2262</strain>
    </source>
</reference>
<comment type="caution">
    <text evidence="2">The sequence shown here is derived from an EMBL/GenBank/DDBJ whole genome shotgun (WGS) entry which is preliminary data.</text>
</comment>
<proteinExistence type="predicted"/>
<evidence type="ECO:0000313" key="3">
    <source>
        <dbReference type="Proteomes" id="UP000011682"/>
    </source>
</evidence>
<organism evidence="2 3">
    <name type="scientific">Cystobacter fuscus (strain ATCC 25194 / DSM 2262 / NBRC 100088 / M29)</name>
    <dbReference type="NCBI Taxonomy" id="1242864"/>
    <lineage>
        <taxon>Bacteria</taxon>
        <taxon>Pseudomonadati</taxon>
        <taxon>Myxococcota</taxon>
        <taxon>Myxococcia</taxon>
        <taxon>Myxococcales</taxon>
        <taxon>Cystobacterineae</taxon>
        <taxon>Archangiaceae</taxon>
        <taxon>Cystobacter</taxon>
    </lineage>
</organism>
<feature type="region of interest" description="Disordered" evidence="1">
    <location>
        <begin position="1"/>
        <end position="30"/>
    </location>
</feature>
<dbReference type="EMBL" id="ANAH02000004">
    <property type="protein sequence ID" value="EPX64214.1"/>
    <property type="molecule type" value="Genomic_DNA"/>
</dbReference>